<dbReference type="EMBL" id="AZHD01000001">
    <property type="protein sequence ID" value="OAA68576.1"/>
    <property type="molecule type" value="Genomic_DNA"/>
</dbReference>
<dbReference type="GO" id="GO:0000139">
    <property type="term" value="C:Golgi membrane"/>
    <property type="evidence" value="ECO:0007669"/>
    <property type="project" value="InterPro"/>
</dbReference>
<keyword evidence="2" id="KW-0812">Transmembrane</keyword>
<accession>A0A168ACV7</accession>
<organism evidence="3 4">
    <name type="scientific">Niveomyces insectorum RCEF 264</name>
    <dbReference type="NCBI Taxonomy" id="1081102"/>
    <lineage>
        <taxon>Eukaryota</taxon>
        <taxon>Fungi</taxon>
        <taxon>Dikarya</taxon>
        <taxon>Ascomycota</taxon>
        <taxon>Pezizomycotina</taxon>
        <taxon>Sordariomycetes</taxon>
        <taxon>Hypocreomycetidae</taxon>
        <taxon>Hypocreales</taxon>
        <taxon>Cordycipitaceae</taxon>
        <taxon>Niveomyces</taxon>
    </lineage>
</organism>
<reference evidence="3 4" key="1">
    <citation type="journal article" date="2016" name="Genome Biol. Evol.">
        <title>Divergent and convergent evolution of fungal pathogenicity.</title>
        <authorList>
            <person name="Shang Y."/>
            <person name="Xiao G."/>
            <person name="Zheng P."/>
            <person name="Cen K."/>
            <person name="Zhan S."/>
            <person name="Wang C."/>
        </authorList>
    </citation>
    <scope>NUCLEOTIDE SEQUENCE [LARGE SCALE GENOMIC DNA]</scope>
    <source>
        <strain evidence="3 4">RCEF 264</strain>
    </source>
</reference>
<evidence type="ECO:0000313" key="4">
    <source>
        <dbReference type="Proteomes" id="UP000076874"/>
    </source>
</evidence>
<dbReference type="PANTHER" id="PTHR31410">
    <property type="entry name" value="TRANSMEMBRANE PROTEIN 246"/>
    <property type="match status" value="1"/>
</dbReference>
<evidence type="ECO:0008006" key="5">
    <source>
        <dbReference type="Google" id="ProtNLM"/>
    </source>
</evidence>
<keyword evidence="2" id="KW-0472">Membrane</keyword>
<evidence type="ECO:0000256" key="2">
    <source>
        <dbReference type="SAM" id="Phobius"/>
    </source>
</evidence>
<protein>
    <recommendedName>
        <fullName evidence="5">Integral membrane protein</fullName>
    </recommendedName>
</protein>
<dbReference type="GO" id="GO:0016757">
    <property type="term" value="F:glycosyltransferase activity"/>
    <property type="evidence" value="ECO:0007669"/>
    <property type="project" value="InterPro"/>
</dbReference>
<comment type="caution">
    <text evidence="3">The sequence shown here is derived from an EMBL/GenBank/DDBJ whole genome shotgun (WGS) entry which is preliminary data.</text>
</comment>
<gene>
    <name evidence="3" type="ORF">SPI_00771</name>
</gene>
<dbReference type="Proteomes" id="UP000076874">
    <property type="component" value="Unassembled WGS sequence"/>
</dbReference>
<feature type="region of interest" description="Disordered" evidence="1">
    <location>
        <begin position="90"/>
        <end position="115"/>
    </location>
</feature>
<dbReference type="AlphaFoldDB" id="A0A168ACV7"/>
<proteinExistence type="predicted"/>
<keyword evidence="2" id="KW-1133">Transmembrane helix</keyword>
<dbReference type="InterPro" id="IPR029675">
    <property type="entry name" value="PGAP4"/>
</dbReference>
<feature type="transmembrane region" description="Helical" evidence="2">
    <location>
        <begin position="365"/>
        <end position="387"/>
    </location>
</feature>
<feature type="region of interest" description="Disordered" evidence="1">
    <location>
        <begin position="249"/>
        <end position="284"/>
    </location>
</feature>
<feature type="compositionally biased region" description="Pro residues" evidence="1">
    <location>
        <begin position="100"/>
        <end position="111"/>
    </location>
</feature>
<name>A0A168ACV7_9HYPO</name>
<dbReference type="GO" id="GO:0006506">
    <property type="term" value="P:GPI anchor biosynthetic process"/>
    <property type="evidence" value="ECO:0007669"/>
    <property type="project" value="InterPro"/>
</dbReference>
<dbReference type="CDD" id="cd22189">
    <property type="entry name" value="PGAP4-like_fungal"/>
    <property type="match status" value="1"/>
</dbReference>
<dbReference type="OrthoDB" id="2016523at2759"/>
<keyword evidence="4" id="KW-1185">Reference proteome</keyword>
<evidence type="ECO:0000313" key="3">
    <source>
        <dbReference type="EMBL" id="OAA68576.1"/>
    </source>
</evidence>
<dbReference type="PANTHER" id="PTHR31410:SF1">
    <property type="entry name" value="POST-GPI ATTACHMENT TO PROTEINS FACTOR 4"/>
    <property type="match status" value="1"/>
</dbReference>
<sequence>MRLPTLAGIAAVPALRAFALSTVLWLLVYSYSHWALWRDPHGAYFHSDHIYDLDYSRVRRQEARAWLQHYAGDGSNVNDTTVNDANANKDLNATATDDPSLPPSPSPPPTPVRAGDRPVLCAAFVTVRRDHPDAAGYFADAVGSLVAGLSPAERAALHVNVLFANAFDPAQHPDYGAAWLTAVVDHAAGYEDLPEEEHAELRRLEMDRDFQVKGVRDYVYALERCYRDTRAPFIAVFEDDIYLAQRDRDRDREHDLSPDPPPPPPTSAAVTPTDIPPNTLRRAEPQPPPPWLYLRLFYSETFLLWDAATDWWYGHAYVTVPLVALTAVTGGGLRLPPPGKLKPRGTLRRIGAWIGTCDLGLRLDLPTIAVLAFVVAPGFTALVFMAGKYNLPMYALRGAGHALGDALLRGQVGGDASDAGVVLMGDHGCCTQALVFDRARVPDLAAYLRQRGRGQTDLMIEDYCRATPLRRFALGEQAVQHVGVASSRGSRSVDAQSVWAFYFETQRAEAVRQNQARALADVDWAFLDALQAPAR</sequence>
<evidence type="ECO:0000256" key="1">
    <source>
        <dbReference type="SAM" id="MobiDB-lite"/>
    </source>
</evidence>